<feature type="domain" description="Ketopantoate reductase N-terminal" evidence="11">
    <location>
        <begin position="13"/>
        <end position="157"/>
    </location>
</feature>
<dbReference type="PANTHER" id="PTHR43765">
    <property type="entry name" value="2-DEHYDROPANTOATE 2-REDUCTASE-RELATED"/>
    <property type="match status" value="1"/>
</dbReference>
<keyword evidence="5 10" id="KW-0566">Pantothenate biosynthesis</keyword>
<evidence type="ECO:0000259" key="12">
    <source>
        <dbReference type="Pfam" id="PF08546"/>
    </source>
</evidence>
<comment type="similarity">
    <text evidence="2 10">Belongs to the ketopantoate reductase family.</text>
</comment>
<evidence type="ECO:0000256" key="4">
    <source>
        <dbReference type="ARBA" id="ARBA00019465"/>
    </source>
</evidence>
<evidence type="ECO:0000256" key="7">
    <source>
        <dbReference type="ARBA" id="ARBA00023002"/>
    </source>
</evidence>
<evidence type="ECO:0000256" key="9">
    <source>
        <dbReference type="ARBA" id="ARBA00048793"/>
    </source>
</evidence>
<dbReference type="Pfam" id="PF08546">
    <property type="entry name" value="ApbA_C"/>
    <property type="match status" value="1"/>
</dbReference>
<dbReference type="Pfam" id="PF02558">
    <property type="entry name" value="ApbA"/>
    <property type="match status" value="1"/>
</dbReference>
<dbReference type="NCBIfam" id="TIGR00745">
    <property type="entry name" value="apbA_panE"/>
    <property type="match status" value="1"/>
</dbReference>
<evidence type="ECO:0000256" key="2">
    <source>
        <dbReference type="ARBA" id="ARBA00007870"/>
    </source>
</evidence>
<dbReference type="InterPro" id="IPR013332">
    <property type="entry name" value="KPR_N"/>
</dbReference>
<evidence type="ECO:0000256" key="6">
    <source>
        <dbReference type="ARBA" id="ARBA00022857"/>
    </source>
</evidence>
<dbReference type="EMBL" id="FXWH01000001">
    <property type="protein sequence ID" value="SMQ69267.1"/>
    <property type="molecule type" value="Genomic_DNA"/>
</dbReference>
<dbReference type="GO" id="GO:0015940">
    <property type="term" value="P:pantothenate biosynthetic process"/>
    <property type="evidence" value="ECO:0007669"/>
    <property type="project" value="UniProtKB-UniPathway"/>
</dbReference>
<dbReference type="RefSeq" id="WP_086434763.1">
    <property type="nucleotide sequence ID" value="NZ_FXWH01000001.1"/>
</dbReference>
<dbReference type="SUPFAM" id="SSF51735">
    <property type="entry name" value="NAD(P)-binding Rossmann-fold domains"/>
    <property type="match status" value="1"/>
</dbReference>
<comment type="catalytic activity">
    <reaction evidence="9 10">
        <text>(R)-pantoate + NADP(+) = 2-dehydropantoate + NADPH + H(+)</text>
        <dbReference type="Rhea" id="RHEA:16233"/>
        <dbReference type="ChEBI" id="CHEBI:11561"/>
        <dbReference type="ChEBI" id="CHEBI:15378"/>
        <dbReference type="ChEBI" id="CHEBI:15980"/>
        <dbReference type="ChEBI" id="CHEBI:57783"/>
        <dbReference type="ChEBI" id="CHEBI:58349"/>
        <dbReference type="EC" id="1.1.1.169"/>
    </reaction>
</comment>
<name>A0A1Y6F3A4_9GAMM</name>
<evidence type="ECO:0000256" key="5">
    <source>
        <dbReference type="ARBA" id="ARBA00022655"/>
    </source>
</evidence>
<dbReference type="AlphaFoldDB" id="A0A1Y6F3A4"/>
<dbReference type="InterPro" id="IPR013752">
    <property type="entry name" value="KPA_reductase"/>
</dbReference>
<proteinExistence type="inferred from homology"/>
<dbReference type="EC" id="1.1.1.169" evidence="3 10"/>
<gene>
    <name evidence="13" type="ORF">SAMN06297229_1738</name>
</gene>
<feature type="domain" description="Ketopantoate reductase C-terminal" evidence="12">
    <location>
        <begin position="181"/>
        <end position="300"/>
    </location>
</feature>
<dbReference type="InterPro" id="IPR003710">
    <property type="entry name" value="ApbA"/>
</dbReference>
<protein>
    <recommendedName>
        <fullName evidence="4 10">2-dehydropantoate 2-reductase</fullName>
        <ecNumber evidence="3 10">1.1.1.169</ecNumber>
    </recommendedName>
    <alternativeName>
        <fullName evidence="8 10">Ketopantoate reductase</fullName>
    </alternativeName>
</protein>
<dbReference type="GO" id="GO:0050661">
    <property type="term" value="F:NADP binding"/>
    <property type="evidence" value="ECO:0007669"/>
    <property type="project" value="TreeGrafter"/>
</dbReference>
<evidence type="ECO:0000256" key="8">
    <source>
        <dbReference type="ARBA" id="ARBA00032024"/>
    </source>
</evidence>
<evidence type="ECO:0000313" key="13">
    <source>
        <dbReference type="EMBL" id="SMQ69267.1"/>
    </source>
</evidence>
<keyword evidence="6 10" id="KW-0521">NADP</keyword>
<dbReference type="InterPro" id="IPR036291">
    <property type="entry name" value="NAD(P)-bd_dom_sf"/>
</dbReference>
<evidence type="ECO:0000256" key="3">
    <source>
        <dbReference type="ARBA" id="ARBA00013014"/>
    </source>
</evidence>
<accession>A0A1Y6F3A4</accession>
<evidence type="ECO:0000313" key="14">
    <source>
        <dbReference type="Proteomes" id="UP000194450"/>
    </source>
</evidence>
<comment type="pathway">
    <text evidence="1 10">Cofactor biosynthesis; (R)-pantothenate biosynthesis; (R)-pantoate from 3-methyl-2-oxobutanoate: step 2/2.</text>
</comment>
<dbReference type="Proteomes" id="UP000194450">
    <property type="component" value="Unassembled WGS sequence"/>
</dbReference>
<dbReference type="OrthoDB" id="6530772at2"/>
<dbReference type="Gene3D" id="3.40.50.720">
    <property type="entry name" value="NAD(P)-binding Rossmann-like Domain"/>
    <property type="match status" value="1"/>
</dbReference>
<dbReference type="InterPro" id="IPR013328">
    <property type="entry name" value="6PGD_dom2"/>
</dbReference>
<dbReference type="GO" id="GO:0008677">
    <property type="term" value="F:2-dehydropantoate 2-reductase activity"/>
    <property type="evidence" value="ECO:0007669"/>
    <property type="project" value="UniProtKB-EC"/>
</dbReference>
<keyword evidence="7 10" id="KW-0560">Oxidoreductase</keyword>
<reference evidence="14" key="1">
    <citation type="submission" date="2017-04" db="EMBL/GenBank/DDBJ databases">
        <authorList>
            <person name="Varghese N."/>
            <person name="Submissions S."/>
        </authorList>
    </citation>
    <scope>NUCLEOTIDE SEQUENCE [LARGE SCALE GENOMIC DNA]</scope>
</reference>
<dbReference type="PANTHER" id="PTHR43765:SF2">
    <property type="entry name" value="2-DEHYDROPANTOATE 2-REDUCTASE"/>
    <property type="match status" value="1"/>
</dbReference>
<evidence type="ECO:0000256" key="1">
    <source>
        <dbReference type="ARBA" id="ARBA00004994"/>
    </source>
</evidence>
<organism evidence="13 14">
    <name type="scientific">Pseudidiomarina planktonica</name>
    <dbReference type="NCBI Taxonomy" id="1323738"/>
    <lineage>
        <taxon>Bacteria</taxon>
        <taxon>Pseudomonadati</taxon>
        <taxon>Pseudomonadota</taxon>
        <taxon>Gammaproteobacteria</taxon>
        <taxon>Alteromonadales</taxon>
        <taxon>Idiomarinaceae</taxon>
        <taxon>Pseudidiomarina</taxon>
    </lineage>
</organism>
<dbReference type="GO" id="GO:0005737">
    <property type="term" value="C:cytoplasm"/>
    <property type="evidence" value="ECO:0007669"/>
    <property type="project" value="TreeGrafter"/>
</dbReference>
<keyword evidence="14" id="KW-1185">Reference proteome</keyword>
<dbReference type="Gene3D" id="1.10.1040.10">
    <property type="entry name" value="N-(1-d-carboxylethyl)-l-norvaline Dehydrogenase, domain 2"/>
    <property type="match status" value="1"/>
</dbReference>
<evidence type="ECO:0000259" key="11">
    <source>
        <dbReference type="Pfam" id="PF02558"/>
    </source>
</evidence>
<dbReference type="SUPFAM" id="SSF48179">
    <property type="entry name" value="6-phosphogluconate dehydrogenase C-terminal domain-like"/>
    <property type="match status" value="1"/>
</dbReference>
<sequence>MTNSMTSSEVNWWVVGKGALGSLIAAKLLSADQQVLIKLRDSDKTSQRQFTFVDATQKPLQSTLLDIPVATASSAAPLVIVAAIKAYDVAAFIESYRTANWGFKAESPPQLILSYNGMLENEAQLFEGLPVRHLVTTQAAFTETNYVTHSGLGQSWLTAATDSDAAETLSKAWPPLQMVDDIQQRRWLKLAINSVINPLTAVHECLNGHLAKPQFASQIQELCTEFCAIAAAAGYEFDGEVIQALVFEVIHKTAANHSSMRQDIRNNRRTEIDYLNGFLVRMAAKHHVNATAHEQLWHQLT</sequence>
<dbReference type="InterPro" id="IPR050838">
    <property type="entry name" value="Ketopantoate_reductase"/>
</dbReference>
<comment type="function">
    <text evidence="10">Catalyzes the NADPH-dependent reduction of ketopantoate into pantoic acid.</text>
</comment>
<evidence type="ECO:0000256" key="10">
    <source>
        <dbReference type="RuleBase" id="RU362068"/>
    </source>
</evidence>
<dbReference type="UniPathway" id="UPA00028">
    <property type="reaction ID" value="UER00004"/>
</dbReference>
<dbReference type="InterPro" id="IPR008927">
    <property type="entry name" value="6-PGluconate_DH-like_C_sf"/>
</dbReference>